<accession>A0ACB9YBT1</accession>
<gene>
    <name evidence="1" type="ORF">MKS88_002162</name>
</gene>
<organism evidence="1 2">
    <name type="scientific">Plasmodium brasilianum</name>
    <dbReference type="NCBI Taxonomy" id="5824"/>
    <lineage>
        <taxon>Eukaryota</taxon>
        <taxon>Sar</taxon>
        <taxon>Alveolata</taxon>
        <taxon>Apicomplexa</taxon>
        <taxon>Aconoidasida</taxon>
        <taxon>Haemosporida</taxon>
        <taxon>Plasmodiidae</taxon>
        <taxon>Plasmodium</taxon>
        <taxon>Plasmodium (Plasmodium)</taxon>
    </lineage>
</organism>
<evidence type="ECO:0000313" key="1">
    <source>
        <dbReference type="EMBL" id="KAI4839605.1"/>
    </source>
</evidence>
<protein>
    <submittedName>
        <fullName evidence="1">Uncharacterized protein</fullName>
    </submittedName>
</protein>
<reference evidence="1" key="1">
    <citation type="submission" date="2022-06" db="EMBL/GenBank/DDBJ databases">
        <title>The First Complete Genome of the Simian Malaria Parasite Plasmodium brasilianum.</title>
        <authorList>
            <person name="Bajic M."/>
            <person name="Ravishankar S."/>
        </authorList>
    </citation>
    <scope>NUCLEOTIDE SEQUENCE</scope>
    <source>
        <strain evidence="1">Bolivian I</strain>
    </source>
</reference>
<proteinExistence type="predicted"/>
<evidence type="ECO:0000313" key="2">
    <source>
        <dbReference type="Proteomes" id="UP001056978"/>
    </source>
</evidence>
<dbReference type="Proteomes" id="UP001056978">
    <property type="component" value="Chromosome 7"/>
</dbReference>
<keyword evidence="2" id="KW-1185">Reference proteome</keyword>
<name>A0ACB9YBT1_PLABR</name>
<sequence>MICTISKFLDESCNLPRIIDTINCRYLAKYKQNKYSDIAASKEGTLYSGKCEENDISYNGKGNTGKNKKYNRNSLNKAEFYTEVIDYNNGMFDGKLFHFEKKWTKKKKLR</sequence>
<comment type="caution">
    <text evidence="1">The sequence shown here is derived from an EMBL/GenBank/DDBJ whole genome shotgun (WGS) entry which is preliminary data.</text>
</comment>
<dbReference type="EMBL" id="CM043775">
    <property type="protein sequence ID" value="KAI4839605.1"/>
    <property type="molecule type" value="Genomic_DNA"/>
</dbReference>